<feature type="transmembrane region" description="Helical" evidence="1">
    <location>
        <begin position="220"/>
        <end position="244"/>
    </location>
</feature>
<dbReference type="AlphaFoldDB" id="A0A0P1GTA9"/>
<keyword evidence="1" id="KW-0812">Transmembrane</keyword>
<evidence type="ECO:0000313" key="3">
    <source>
        <dbReference type="EMBL" id="CUH78660.1"/>
    </source>
</evidence>
<feature type="transmembrane region" description="Helical" evidence="1">
    <location>
        <begin position="140"/>
        <end position="158"/>
    </location>
</feature>
<dbReference type="InterPro" id="IPR000620">
    <property type="entry name" value="EamA_dom"/>
</dbReference>
<feature type="transmembrane region" description="Helical" evidence="1">
    <location>
        <begin position="193"/>
        <end position="214"/>
    </location>
</feature>
<proteinExistence type="predicted"/>
<dbReference type="EMBL" id="CYSE01000003">
    <property type="protein sequence ID" value="CUH78660.1"/>
    <property type="molecule type" value="Genomic_DNA"/>
</dbReference>
<accession>A0A0P1GTA9</accession>
<feature type="transmembrane region" description="Helical" evidence="1">
    <location>
        <begin position="52"/>
        <end position="72"/>
    </location>
</feature>
<protein>
    <submittedName>
        <fullName evidence="3">Carboxylate/amino acid/amine transporter</fullName>
    </submittedName>
</protein>
<feature type="transmembrane region" description="Helical" evidence="1">
    <location>
        <begin position="109"/>
        <end position="131"/>
    </location>
</feature>
<feature type="transmembrane region" description="Helical" evidence="1">
    <location>
        <begin position="164"/>
        <end position="181"/>
    </location>
</feature>
<feature type="transmembrane region" description="Helical" evidence="1">
    <location>
        <begin position="251"/>
        <end position="271"/>
    </location>
</feature>
<dbReference type="PANTHER" id="PTHR22911:SF103">
    <property type="entry name" value="BLR2811 PROTEIN"/>
    <property type="match status" value="1"/>
</dbReference>
<dbReference type="PANTHER" id="PTHR22911">
    <property type="entry name" value="ACYL-MALONYL CONDENSING ENZYME-RELATED"/>
    <property type="match status" value="1"/>
</dbReference>
<evidence type="ECO:0000256" key="1">
    <source>
        <dbReference type="SAM" id="Phobius"/>
    </source>
</evidence>
<dbReference type="Pfam" id="PF00892">
    <property type="entry name" value="EamA"/>
    <property type="match status" value="1"/>
</dbReference>
<sequence>MPAPQAAPLRSAPPPVRQPDNMRGIVLMALGFFAFAACDVQAKVLTETLHPVQIVWLRLLGLFLGVVVMIAMRGTHLLRTKNPVLQISRGLAAVASAVCFLFAVRDVPLADATAVSFIAPFVVTVVGALVLKETVGIRRWIAVAIGFAGMLVVIRPGLGVFHPAIFFVVLAACLFASRQILSRFLAGGDPVATTVAYTSITATLVASLLQPFFWETPQGWGVWAVIFGMTVCSALGEVLVIRALDMAQAVVLAPLHYSLIIWSTLYGFLVFGDLPDGWTLFGCAVIVASGLYTLHRERLAMAQSSSE</sequence>
<feature type="transmembrane region" description="Helical" evidence="1">
    <location>
        <begin position="84"/>
        <end position="103"/>
    </location>
</feature>
<keyword evidence="1" id="KW-1133">Transmembrane helix</keyword>
<keyword evidence="4" id="KW-1185">Reference proteome</keyword>
<evidence type="ECO:0000259" key="2">
    <source>
        <dbReference type="Pfam" id="PF00892"/>
    </source>
</evidence>
<dbReference type="RefSeq" id="WP_234988799.1">
    <property type="nucleotide sequence ID" value="NZ_CYSE01000003.1"/>
</dbReference>
<feature type="transmembrane region" description="Helical" evidence="1">
    <location>
        <begin position="277"/>
        <end position="294"/>
    </location>
</feature>
<reference evidence="3 4" key="1">
    <citation type="submission" date="2015-09" db="EMBL/GenBank/DDBJ databases">
        <authorList>
            <consortium name="Swine Surveillance"/>
        </authorList>
    </citation>
    <scope>NUCLEOTIDE SEQUENCE [LARGE SCALE GENOMIC DNA]</scope>
    <source>
        <strain evidence="3 4">CECT 7648</strain>
    </source>
</reference>
<dbReference type="SUPFAM" id="SSF103481">
    <property type="entry name" value="Multidrug resistance efflux transporter EmrE"/>
    <property type="match status" value="2"/>
</dbReference>
<dbReference type="Proteomes" id="UP000054935">
    <property type="component" value="Unassembled WGS sequence"/>
</dbReference>
<evidence type="ECO:0000313" key="4">
    <source>
        <dbReference type="Proteomes" id="UP000054935"/>
    </source>
</evidence>
<dbReference type="InterPro" id="IPR037185">
    <property type="entry name" value="EmrE-like"/>
</dbReference>
<dbReference type="Gene3D" id="1.10.3730.20">
    <property type="match status" value="1"/>
</dbReference>
<organism evidence="3 4">
    <name type="scientific">Tropicibacter naphthalenivorans</name>
    <dbReference type="NCBI Taxonomy" id="441103"/>
    <lineage>
        <taxon>Bacteria</taxon>
        <taxon>Pseudomonadati</taxon>
        <taxon>Pseudomonadota</taxon>
        <taxon>Alphaproteobacteria</taxon>
        <taxon>Rhodobacterales</taxon>
        <taxon>Roseobacteraceae</taxon>
        <taxon>Tropicibacter</taxon>
    </lineage>
</organism>
<keyword evidence="1" id="KW-0472">Membrane</keyword>
<name>A0A0P1GTA9_9RHOB</name>
<feature type="domain" description="EamA" evidence="2">
    <location>
        <begin position="23"/>
        <end position="154"/>
    </location>
</feature>
<gene>
    <name evidence="3" type="ORF">TRN7648_02097</name>
</gene>
<dbReference type="GO" id="GO:0016020">
    <property type="term" value="C:membrane"/>
    <property type="evidence" value="ECO:0007669"/>
    <property type="project" value="InterPro"/>
</dbReference>